<comment type="caution">
    <text evidence="1">The sequence shown here is derived from an EMBL/GenBank/DDBJ whole genome shotgun (WGS) entry which is preliminary data.</text>
</comment>
<reference evidence="1 2" key="1">
    <citation type="journal article" date="2020" name="Mol. Biol. Evol.">
        <title>Distinct Expression and Methylation Patterns for Genes with Different Fates following a Single Whole-Genome Duplication in Flowering Plants.</title>
        <authorList>
            <person name="Shi T."/>
            <person name="Rahmani R.S."/>
            <person name="Gugger P.F."/>
            <person name="Wang M."/>
            <person name="Li H."/>
            <person name="Zhang Y."/>
            <person name="Li Z."/>
            <person name="Wang Q."/>
            <person name="Van de Peer Y."/>
            <person name="Marchal K."/>
            <person name="Chen J."/>
        </authorList>
    </citation>
    <scope>NUCLEOTIDE SEQUENCE [LARGE SCALE GENOMIC DNA]</scope>
    <source>
        <tissue evidence="1">Leaf</tissue>
    </source>
</reference>
<protein>
    <submittedName>
        <fullName evidence="1">Uncharacterized protein</fullName>
    </submittedName>
</protein>
<dbReference type="AlphaFoldDB" id="A0A822XCN1"/>
<evidence type="ECO:0000313" key="2">
    <source>
        <dbReference type="Proteomes" id="UP000607653"/>
    </source>
</evidence>
<dbReference type="EMBL" id="DUZY01000001">
    <property type="protein sequence ID" value="DAD18100.1"/>
    <property type="molecule type" value="Genomic_DNA"/>
</dbReference>
<dbReference type="Proteomes" id="UP000607653">
    <property type="component" value="Unassembled WGS sequence"/>
</dbReference>
<sequence>MNISCNWIAWSSYSVANELDWNCAFEEQILMRFGGGMNISCCSSFSFLEGAFLLRSTAGLG</sequence>
<evidence type="ECO:0000313" key="1">
    <source>
        <dbReference type="EMBL" id="DAD18100.1"/>
    </source>
</evidence>
<keyword evidence="2" id="KW-1185">Reference proteome</keyword>
<name>A0A822XCN1_NELNU</name>
<organism evidence="1 2">
    <name type="scientific">Nelumbo nucifera</name>
    <name type="common">Sacred lotus</name>
    <dbReference type="NCBI Taxonomy" id="4432"/>
    <lineage>
        <taxon>Eukaryota</taxon>
        <taxon>Viridiplantae</taxon>
        <taxon>Streptophyta</taxon>
        <taxon>Embryophyta</taxon>
        <taxon>Tracheophyta</taxon>
        <taxon>Spermatophyta</taxon>
        <taxon>Magnoliopsida</taxon>
        <taxon>Proteales</taxon>
        <taxon>Nelumbonaceae</taxon>
        <taxon>Nelumbo</taxon>
    </lineage>
</organism>
<accession>A0A822XCN1</accession>
<gene>
    <name evidence="1" type="ORF">HUJ06_019563</name>
</gene>
<proteinExistence type="predicted"/>